<protein>
    <submittedName>
        <fullName evidence="1">Uncharacterized protein</fullName>
    </submittedName>
</protein>
<dbReference type="Proteomes" id="UP001055879">
    <property type="component" value="Linkage Group LG15"/>
</dbReference>
<evidence type="ECO:0000313" key="1">
    <source>
        <dbReference type="EMBL" id="KAI3672587.1"/>
    </source>
</evidence>
<comment type="caution">
    <text evidence="1">The sequence shown here is derived from an EMBL/GenBank/DDBJ whole genome shotgun (WGS) entry which is preliminary data.</text>
</comment>
<dbReference type="EMBL" id="CM042061">
    <property type="protein sequence ID" value="KAI3672587.1"/>
    <property type="molecule type" value="Genomic_DNA"/>
</dbReference>
<evidence type="ECO:0000313" key="2">
    <source>
        <dbReference type="Proteomes" id="UP001055879"/>
    </source>
</evidence>
<organism evidence="1 2">
    <name type="scientific">Arctium lappa</name>
    <name type="common">Greater burdock</name>
    <name type="synonym">Lappa major</name>
    <dbReference type="NCBI Taxonomy" id="4217"/>
    <lineage>
        <taxon>Eukaryota</taxon>
        <taxon>Viridiplantae</taxon>
        <taxon>Streptophyta</taxon>
        <taxon>Embryophyta</taxon>
        <taxon>Tracheophyta</taxon>
        <taxon>Spermatophyta</taxon>
        <taxon>Magnoliopsida</taxon>
        <taxon>eudicotyledons</taxon>
        <taxon>Gunneridae</taxon>
        <taxon>Pentapetalae</taxon>
        <taxon>asterids</taxon>
        <taxon>campanulids</taxon>
        <taxon>Asterales</taxon>
        <taxon>Asteraceae</taxon>
        <taxon>Carduoideae</taxon>
        <taxon>Cardueae</taxon>
        <taxon>Arctiinae</taxon>
        <taxon>Arctium</taxon>
    </lineage>
</organism>
<accession>A0ACB8XRY0</accession>
<keyword evidence="2" id="KW-1185">Reference proteome</keyword>
<reference evidence="1 2" key="2">
    <citation type="journal article" date="2022" name="Mol. Ecol. Resour.">
        <title>The genomes of chicory, endive, great burdock and yacon provide insights into Asteraceae paleo-polyploidization history and plant inulin production.</title>
        <authorList>
            <person name="Fan W."/>
            <person name="Wang S."/>
            <person name="Wang H."/>
            <person name="Wang A."/>
            <person name="Jiang F."/>
            <person name="Liu H."/>
            <person name="Zhao H."/>
            <person name="Xu D."/>
            <person name="Zhang Y."/>
        </authorList>
    </citation>
    <scope>NUCLEOTIDE SEQUENCE [LARGE SCALE GENOMIC DNA]</scope>
    <source>
        <strain evidence="2">cv. Niubang</strain>
    </source>
</reference>
<sequence length="350" mass="37927">MEFSPRAAELTTLLESRISNFYTNFQVDEIGRVVSVGVGIARVYGLNEIQAGEMVEFSSGVKGIALNLENENVGVVVFGSDTAIKEGDLVKRTGSIVDVPAGKAMLGHVVDALGVPIDGRGSLSDHERRRVEVKAPGIIELAYRQMSLLLHRPPGREAFPGDVFYLHSRLFKRAAKRSDQTGAGSLTALPVIETQAGDVSTYIPTNVIPITDGQICSETELFYRGIRPAINVGLSVSRVGSAAQLKTMKQVCGSSKLELAQYREVAALAQFGSDLDAATQALLNRGAKLTEVPKQPQYAPLPIEKQILVIYAAVNGFCDRMPLDRISQYERAILKSIKTELLQSLLEKVA</sequence>
<proteinExistence type="predicted"/>
<gene>
    <name evidence="1" type="ORF">L6452_38682</name>
</gene>
<name>A0ACB8XRY0_ARCLA</name>
<reference evidence="2" key="1">
    <citation type="journal article" date="2022" name="Mol. Ecol. Resour.">
        <title>The genomes of chicory, endive, great burdock and yacon provide insights into Asteraceae palaeo-polyploidization history and plant inulin production.</title>
        <authorList>
            <person name="Fan W."/>
            <person name="Wang S."/>
            <person name="Wang H."/>
            <person name="Wang A."/>
            <person name="Jiang F."/>
            <person name="Liu H."/>
            <person name="Zhao H."/>
            <person name="Xu D."/>
            <person name="Zhang Y."/>
        </authorList>
    </citation>
    <scope>NUCLEOTIDE SEQUENCE [LARGE SCALE GENOMIC DNA]</scope>
    <source>
        <strain evidence="2">cv. Niubang</strain>
    </source>
</reference>